<accession>A0A8T8WMA3</accession>
<organism evidence="1 2">
    <name type="scientific">Aspergillus japonicus CBS 114.51</name>
    <dbReference type="NCBI Taxonomy" id="1448312"/>
    <lineage>
        <taxon>Eukaryota</taxon>
        <taxon>Fungi</taxon>
        <taxon>Dikarya</taxon>
        <taxon>Ascomycota</taxon>
        <taxon>Pezizomycotina</taxon>
        <taxon>Eurotiomycetes</taxon>
        <taxon>Eurotiomycetidae</taxon>
        <taxon>Eurotiales</taxon>
        <taxon>Aspergillaceae</taxon>
        <taxon>Aspergillus</taxon>
        <taxon>Aspergillus subgen. Circumdati</taxon>
    </lineage>
</organism>
<reference evidence="1 2" key="1">
    <citation type="submission" date="2018-02" db="EMBL/GenBank/DDBJ databases">
        <title>The genomes of Aspergillus section Nigri reveals drivers in fungal speciation.</title>
        <authorList>
            <consortium name="DOE Joint Genome Institute"/>
            <person name="Vesth T.C."/>
            <person name="Nybo J."/>
            <person name="Theobald S."/>
            <person name="Brandl J."/>
            <person name="Frisvad J.C."/>
            <person name="Nielsen K.F."/>
            <person name="Lyhne E.K."/>
            <person name="Kogle M.E."/>
            <person name="Kuo A."/>
            <person name="Riley R."/>
            <person name="Clum A."/>
            <person name="Nolan M."/>
            <person name="Lipzen A."/>
            <person name="Salamov A."/>
            <person name="Henrissat B."/>
            <person name="Wiebenga A."/>
            <person name="De vries R.P."/>
            <person name="Grigoriev I.V."/>
            <person name="Mortensen U.H."/>
            <person name="Andersen M.R."/>
            <person name="Baker S.E."/>
        </authorList>
    </citation>
    <scope>NUCLEOTIDE SEQUENCE [LARGE SCALE GENOMIC DNA]</scope>
    <source>
        <strain evidence="1 2">CBS 114.51</strain>
    </source>
</reference>
<dbReference type="EMBL" id="KZ824858">
    <property type="protein sequence ID" value="RAH76772.1"/>
    <property type="molecule type" value="Genomic_DNA"/>
</dbReference>
<dbReference type="AlphaFoldDB" id="A0A8T8WMA3"/>
<evidence type="ECO:0000313" key="1">
    <source>
        <dbReference type="EMBL" id="RAH76772.1"/>
    </source>
</evidence>
<dbReference type="Proteomes" id="UP000249497">
    <property type="component" value="Unassembled WGS sequence"/>
</dbReference>
<dbReference type="GeneID" id="37174537"/>
<dbReference type="RefSeq" id="XP_025522666.1">
    <property type="nucleotide sequence ID" value="XM_025670845.1"/>
</dbReference>
<evidence type="ECO:0000313" key="2">
    <source>
        <dbReference type="Proteomes" id="UP000249497"/>
    </source>
</evidence>
<proteinExistence type="predicted"/>
<keyword evidence="2" id="KW-1185">Reference proteome</keyword>
<sequence length="328" mass="35126">MECVQYSMLGLSVLSTEAPAAIPISWTVASAIPNVVLANMYGRGNTGVIVAGLHGAIHIIDTIDDCMDAAESGTRKDALTCAVSLLTGAAVFGLAVENYRLTGAFTNKRELEGDFSHLDRCFSQLGDGASVWDIHYEGIPLNATHLPQTLQKRGSGDDTPAGVRALHNSSMPLSFIYESTRKDYVPLLVATNGTHYHIGHLAPVGGTTAGEESASLRRRTDIAPGVTHVGAGGVKVQCNSKGPVMTEQQVQLFMDEPMGTTSSSAALSVFLSVVNYATFTGFSFNEWVDSDLSGQWAMEAETAEFGSNWETNWNWCFGVEENYCDKGL</sequence>
<name>A0A8T8WMA3_ASPJA</name>
<protein>
    <submittedName>
        <fullName evidence="1">Uncharacterized protein</fullName>
    </submittedName>
</protein>
<gene>
    <name evidence="1" type="ORF">BO86DRAFT_383541</name>
</gene>
<dbReference type="OrthoDB" id="3466215at2759"/>